<feature type="transmembrane region" description="Helical" evidence="7">
    <location>
        <begin position="23"/>
        <end position="49"/>
    </location>
</feature>
<feature type="transmembrane region" description="Helical" evidence="7">
    <location>
        <begin position="149"/>
        <end position="174"/>
    </location>
</feature>
<gene>
    <name evidence="9" type="ORF">AB1207_02770</name>
</gene>
<dbReference type="SUPFAM" id="SSF103473">
    <property type="entry name" value="MFS general substrate transporter"/>
    <property type="match status" value="1"/>
</dbReference>
<dbReference type="PROSITE" id="PS50850">
    <property type="entry name" value="MFS"/>
    <property type="match status" value="1"/>
</dbReference>
<protein>
    <submittedName>
        <fullName evidence="9">MFS transporter</fullName>
    </submittedName>
</protein>
<dbReference type="Gene3D" id="1.20.1250.20">
    <property type="entry name" value="MFS general substrate transporter like domains"/>
    <property type="match status" value="1"/>
</dbReference>
<dbReference type="PANTHER" id="PTHR23517:SF13">
    <property type="entry name" value="MAJOR FACILITATOR SUPERFAMILY MFS_1"/>
    <property type="match status" value="1"/>
</dbReference>
<reference evidence="9 10" key="1">
    <citation type="submission" date="2024-07" db="EMBL/GenBank/DDBJ databases">
        <authorList>
            <person name="Thanompreechachai J."/>
            <person name="Duangmal K."/>
        </authorList>
    </citation>
    <scope>NUCLEOTIDE SEQUENCE [LARGE SCALE GENOMIC DNA]</scope>
    <source>
        <strain evidence="9 10">KCTC 19886</strain>
    </source>
</reference>
<name>A0ABV3P236_9ACTN</name>
<proteinExistence type="predicted"/>
<evidence type="ECO:0000313" key="10">
    <source>
        <dbReference type="Proteomes" id="UP001555826"/>
    </source>
</evidence>
<evidence type="ECO:0000256" key="1">
    <source>
        <dbReference type="ARBA" id="ARBA00004651"/>
    </source>
</evidence>
<feature type="transmembrane region" description="Helical" evidence="7">
    <location>
        <begin position="359"/>
        <end position="376"/>
    </location>
</feature>
<keyword evidence="2" id="KW-0813">Transport</keyword>
<accession>A0ABV3P236</accession>
<dbReference type="RefSeq" id="WP_367636263.1">
    <property type="nucleotide sequence ID" value="NZ_JBFNQN010000002.1"/>
</dbReference>
<organism evidence="9 10">
    <name type="scientific">Kineococcus endophyticus</name>
    <dbReference type="NCBI Taxonomy" id="1181883"/>
    <lineage>
        <taxon>Bacteria</taxon>
        <taxon>Bacillati</taxon>
        <taxon>Actinomycetota</taxon>
        <taxon>Actinomycetes</taxon>
        <taxon>Kineosporiales</taxon>
        <taxon>Kineosporiaceae</taxon>
        <taxon>Kineococcus</taxon>
    </lineage>
</organism>
<evidence type="ECO:0000256" key="7">
    <source>
        <dbReference type="SAM" id="Phobius"/>
    </source>
</evidence>
<feature type="transmembrane region" description="Helical" evidence="7">
    <location>
        <begin position="298"/>
        <end position="321"/>
    </location>
</feature>
<evidence type="ECO:0000256" key="5">
    <source>
        <dbReference type="ARBA" id="ARBA00022989"/>
    </source>
</evidence>
<keyword evidence="10" id="KW-1185">Reference proteome</keyword>
<dbReference type="InterPro" id="IPR011701">
    <property type="entry name" value="MFS"/>
</dbReference>
<comment type="caution">
    <text evidence="9">The sequence shown here is derived from an EMBL/GenBank/DDBJ whole genome shotgun (WGS) entry which is preliminary data.</text>
</comment>
<evidence type="ECO:0000256" key="4">
    <source>
        <dbReference type="ARBA" id="ARBA00022692"/>
    </source>
</evidence>
<evidence type="ECO:0000259" key="8">
    <source>
        <dbReference type="PROSITE" id="PS50850"/>
    </source>
</evidence>
<dbReference type="Pfam" id="PF07690">
    <property type="entry name" value="MFS_1"/>
    <property type="match status" value="1"/>
</dbReference>
<dbReference type="Proteomes" id="UP001555826">
    <property type="component" value="Unassembled WGS sequence"/>
</dbReference>
<dbReference type="PANTHER" id="PTHR23517">
    <property type="entry name" value="RESISTANCE PROTEIN MDTM, PUTATIVE-RELATED-RELATED"/>
    <property type="match status" value="1"/>
</dbReference>
<feature type="transmembrane region" description="Helical" evidence="7">
    <location>
        <begin position="89"/>
        <end position="107"/>
    </location>
</feature>
<keyword evidence="6 7" id="KW-0472">Membrane</keyword>
<evidence type="ECO:0000313" key="9">
    <source>
        <dbReference type="EMBL" id="MEW9263658.1"/>
    </source>
</evidence>
<feature type="transmembrane region" description="Helical" evidence="7">
    <location>
        <begin position="382"/>
        <end position="406"/>
    </location>
</feature>
<feature type="transmembrane region" description="Helical" evidence="7">
    <location>
        <begin position="113"/>
        <end position="137"/>
    </location>
</feature>
<keyword evidence="5 7" id="KW-1133">Transmembrane helix</keyword>
<evidence type="ECO:0000256" key="2">
    <source>
        <dbReference type="ARBA" id="ARBA00022448"/>
    </source>
</evidence>
<feature type="transmembrane region" description="Helical" evidence="7">
    <location>
        <begin position="265"/>
        <end position="286"/>
    </location>
</feature>
<feature type="transmembrane region" description="Helical" evidence="7">
    <location>
        <begin position="186"/>
        <end position="210"/>
    </location>
</feature>
<feature type="transmembrane region" description="Helical" evidence="7">
    <location>
        <begin position="55"/>
        <end position="77"/>
    </location>
</feature>
<dbReference type="InterPro" id="IPR036259">
    <property type="entry name" value="MFS_trans_sf"/>
</dbReference>
<keyword evidence="3" id="KW-1003">Cell membrane</keyword>
<keyword evidence="4 7" id="KW-0812">Transmembrane</keyword>
<feature type="domain" description="Major facilitator superfamily (MFS) profile" evidence="8">
    <location>
        <begin position="23"/>
        <end position="411"/>
    </location>
</feature>
<dbReference type="InterPro" id="IPR050171">
    <property type="entry name" value="MFS_Transporters"/>
</dbReference>
<dbReference type="EMBL" id="JBFNQN010000002">
    <property type="protein sequence ID" value="MEW9263658.1"/>
    <property type="molecule type" value="Genomic_DNA"/>
</dbReference>
<comment type="subcellular location">
    <subcellularLocation>
        <location evidence="1">Cell membrane</location>
        <topology evidence="1">Multi-pass membrane protein</topology>
    </subcellularLocation>
</comment>
<evidence type="ECO:0000256" key="3">
    <source>
        <dbReference type="ARBA" id="ARBA00022475"/>
    </source>
</evidence>
<sequence>MTTTSTDHPVTGRTTPGPRRHRVGFLLVAAAFATAMAFATVPTPLWALYRERDGLPTVVVTVAFAVYAAGVAVSLFTVGHLSDHLGRRLVLVPALALEAVAALLLVLTPDVVVLVVARVLTGLAVGAVTPTATAWLAELHGRTPSTRPGTAAVVATAANLGGLGLGSLLAGFLVGHLGDPLRVPHLLFLVLLVVLAVAVRTVPETVAADVRAEHRPYRVQRVAVPRDARGRYLAAALASFGLFAVLGLFSSLAPSVLSTLGHAGAVPGGATAFAVFGAAALSQVLLTRLHPDHQLRLGLVLTSAGVLVLGAGVLAASVVLFVGGGVLAGAGVGALLKGALATAVALAPAGARGEATAGVFLAGYLGMAVPALAVGVSSSAGVAFAVSVPVLAGVVLLLLGAVAVALRATGRVRA</sequence>
<dbReference type="InterPro" id="IPR020846">
    <property type="entry name" value="MFS_dom"/>
</dbReference>
<feature type="transmembrane region" description="Helical" evidence="7">
    <location>
        <begin position="327"/>
        <end position="347"/>
    </location>
</feature>
<feature type="transmembrane region" description="Helical" evidence="7">
    <location>
        <begin position="231"/>
        <end position="253"/>
    </location>
</feature>
<evidence type="ECO:0000256" key="6">
    <source>
        <dbReference type="ARBA" id="ARBA00023136"/>
    </source>
</evidence>